<evidence type="ECO:0000256" key="2">
    <source>
        <dbReference type="ARBA" id="ARBA00009046"/>
    </source>
</evidence>
<protein>
    <submittedName>
        <fullName evidence="12">CRISPR-associated endonuclease Cas3</fullName>
    </submittedName>
</protein>
<dbReference type="PROSITE" id="PS51192">
    <property type="entry name" value="HELICASE_ATP_BIND_1"/>
    <property type="match status" value="1"/>
</dbReference>
<dbReference type="Gene3D" id="1.10.3210.30">
    <property type="match status" value="1"/>
</dbReference>
<comment type="similarity">
    <text evidence="2">In the central section; belongs to the CRISPR-associated helicase Cas3 family.</text>
</comment>
<keyword evidence="12" id="KW-0255">Endonuclease</keyword>
<keyword evidence="13" id="KW-1185">Reference proteome</keyword>
<evidence type="ECO:0000256" key="4">
    <source>
        <dbReference type="ARBA" id="ARBA00022741"/>
    </source>
</evidence>
<keyword evidence="12" id="KW-0540">Nuclease</keyword>
<organism evidence="12 13">
    <name type="scientific">Olsenella absiana</name>
    <dbReference type="NCBI Taxonomy" id="3115222"/>
    <lineage>
        <taxon>Bacteria</taxon>
        <taxon>Bacillati</taxon>
        <taxon>Actinomycetota</taxon>
        <taxon>Coriobacteriia</taxon>
        <taxon>Coriobacteriales</taxon>
        <taxon>Atopobiaceae</taxon>
        <taxon>Olsenella</taxon>
    </lineage>
</organism>
<keyword evidence="8" id="KW-0051">Antiviral defense</keyword>
<dbReference type="InterPro" id="IPR038257">
    <property type="entry name" value="CRISPR-assoc_Cas3_HD_sf"/>
</dbReference>
<evidence type="ECO:0000256" key="5">
    <source>
        <dbReference type="ARBA" id="ARBA00022801"/>
    </source>
</evidence>
<dbReference type="SUPFAM" id="SSF52540">
    <property type="entry name" value="P-loop containing nucleoside triphosphate hydrolases"/>
    <property type="match status" value="1"/>
</dbReference>
<dbReference type="EMBL" id="JAZGJQ010000015">
    <property type="protein sequence ID" value="MEE6148208.1"/>
    <property type="molecule type" value="Genomic_DNA"/>
</dbReference>
<dbReference type="InterPro" id="IPR006483">
    <property type="entry name" value="CRISPR-assoc_Cas3_HD"/>
</dbReference>
<feature type="domain" description="Helicase ATP-binding" evidence="10">
    <location>
        <begin position="321"/>
        <end position="541"/>
    </location>
</feature>
<reference evidence="12 13" key="1">
    <citation type="submission" date="2024-01" db="EMBL/GenBank/DDBJ databases">
        <title>Description of Olsenella sp. nov., isolated from pig feces.</title>
        <authorList>
            <person name="Chang Y.-H."/>
        </authorList>
    </citation>
    <scope>NUCLEOTIDE SEQUENCE [LARGE SCALE GENOMIC DNA]</scope>
    <source>
        <strain evidence="12 13">YH-ols2223</strain>
    </source>
</reference>
<proteinExistence type="inferred from homology"/>
<dbReference type="NCBIfam" id="TIGR01596">
    <property type="entry name" value="cas3_HD"/>
    <property type="match status" value="1"/>
</dbReference>
<accession>A0ABU7RC77</accession>
<dbReference type="CDD" id="cd09641">
    <property type="entry name" value="Cas3''_I"/>
    <property type="match status" value="1"/>
</dbReference>
<dbReference type="InterPro" id="IPR050547">
    <property type="entry name" value="DEAD_box_RNA_helicases"/>
</dbReference>
<dbReference type="Proteomes" id="UP001332931">
    <property type="component" value="Unassembled WGS sequence"/>
</dbReference>
<dbReference type="Pfam" id="PF22590">
    <property type="entry name" value="Cas3-like_C_2"/>
    <property type="match status" value="1"/>
</dbReference>
<dbReference type="Gene3D" id="3.40.50.300">
    <property type="entry name" value="P-loop containing nucleotide triphosphate hydrolases"/>
    <property type="match status" value="2"/>
</dbReference>
<sequence>MVGYDALETLSEQGRSLWGKSDYGVGEEWLPLYVHMADSAGVADKLWDEWVPPSTRDIVARAYDGDLSRARSLFVFLAAVHDIGKATPVFQAKGVSWRPGESGDLLWKPEHAGFVIRRDLTGCRDPTHPIAGQFLLTRYLQGHGYGEGRSGKKAATSVACVVGAHHGRFPTIQRLADANEKKLALGIEGEGSSVWVQVQDELMDCAAELAGLSPDGLEELRSDGITAAVESVLTGLVVMTDWLASDQGLFPLVPLLGGEGRMGALEASERCRRGWAGASIPPSWSEDEPRVVPFPHFFSKRFALPEGAAPRPVQTAAARIAWESSDPGIMVVEAPMGEGKTEAALCAAEMLAWRYGLGGVCVALPTMATTDAMYDRVESWLKLLPNGKSTADKDIFLAHGKARLNERFQKLVSRSRKQASLYFGGDSEDEGDRMRADDVIVSEWMLGRKRGMLANFVVCTVDQVLMGALKMKHLSLRQLALANKVIVIDECHAYDVYMRQYLHVMLQWLGCWRTPVILLSATLPVEQRDQLVESYLAGRRLGESPEGSARVMRDASSGSVARASGSGGTFEGPEEGPSSLGAKASLTTGPGTDAYPLITYSDGCTVKCEQTRPSGRSVSVSLSLIGDGVDDLVGLLSERLSEGGCAGVICDTVGRAQEVARSLAKAFGTEVVTLDHSRFMDVDRMENERRLRETLGPHATVEDGRRPRLSVTVGTQVLEQSLDIDFDLLVTDVAPVDLLMQRLGRTHRHARGEGDCERPAALRAASCYLRGVSSFESQGPVFAPGLTKVYNEASLVEALAVLGLEEIGPTKAITLPYDIPRLVRTAYSEEVAGFVPDGWARSYSSQRDARRDRDALKVERAKACLLPGAEFMIGQKKTLSNLSDRVDSGQQGGQCLLRDADRGQRAVRDTQETIEVLLVRRDSDGEAALMPWVGGRGVARGETLPEDSEPSVEQSVLLAQCAVRLPLSICPLQKHDDCINELEQGCWPIVRCWQESPWLSGRLLLPMEEVEPGHFEATVMGKRVAYTRRAGLSIVQG</sequence>
<evidence type="ECO:0000256" key="3">
    <source>
        <dbReference type="ARBA" id="ARBA00022723"/>
    </source>
</evidence>
<evidence type="ECO:0000259" key="10">
    <source>
        <dbReference type="PROSITE" id="PS51192"/>
    </source>
</evidence>
<dbReference type="Pfam" id="PF18395">
    <property type="entry name" value="Cas3_C"/>
    <property type="match status" value="1"/>
</dbReference>
<dbReference type="CDD" id="cd17930">
    <property type="entry name" value="DEXHc_cas3"/>
    <property type="match status" value="1"/>
</dbReference>
<feature type="compositionally biased region" description="Low complexity" evidence="9">
    <location>
        <begin position="555"/>
        <end position="564"/>
    </location>
</feature>
<keyword evidence="7" id="KW-0067">ATP-binding</keyword>
<dbReference type="PROSITE" id="PS51643">
    <property type="entry name" value="HD_CAS3"/>
    <property type="match status" value="1"/>
</dbReference>
<gene>
    <name evidence="12" type="ORF">VXJ25_09485</name>
</gene>
<evidence type="ECO:0000259" key="11">
    <source>
        <dbReference type="PROSITE" id="PS51643"/>
    </source>
</evidence>
<comment type="caution">
    <text evidence="12">The sequence shown here is derived from an EMBL/GenBank/DDBJ whole genome shotgun (WGS) entry which is preliminary data.</text>
</comment>
<keyword evidence="3" id="KW-0479">Metal-binding</keyword>
<dbReference type="InterPro" id="IPR014001">
    <property type="entry name" value="Helicase_ATP-bd"/>
</dbReference>
<dbReference type="Pfam" id="PF18019">
    <property type="entry name" value="Cas3_HD"/>
    <property type="match status" value="1"/>
</dbReference>
<keyword evidence="4" id="KW-0547">Nucleotide-binding</keyword>
<dbReference type="InterPro" id="IPR054712">
    <property type="entry name" value="Cas3-like_dom"/>
</dbReference>
<dbReference type="PANTHER" id="PTHR47963">
    <property type="entry name" value="DEAD-BOX ATP-DEPENDENT RNA HELICASE 47, MITOCHONDRIAL"/>
    <property type="match status" value="1"/>
</dbReference>
<dbReference type="InterPro" id="IPR027417">
    <property type="entry name" value="P-loop_NTPase"/>
</dbReference>
<name>A0ABU7RC77_9ACTN</name>
<evidence type="ECO:0000256" key="6">
    <source>
        <dbReference type="ARBA" id="ARBA00022806"/>
    </source>
</evidence>
<dbReference type="PANTHER" id="PTHR47963:SF9">
    <property type="entry name" value="CRISPR-ASSOCIATED ENDONUCLEASE_HELICASE CAS3"/>
    <property type="match status" value="1"/>
</dbReference>
<evidence type="ECO:0000313" key="13">
    <source>
        <dbReference type="Proteomes" id="UP001332931"/>
    </source>
</evidence>
<dbReference type="InterPro" id="IPR041372">
    <property type="entry name" value="Cas3_C"/>
</dbReference>
<dbReference type="SMART" id="SM00487">
    <property type="entry name" value="DEXDc"/>
    <property type="match status" value="1"/>
</dbReference>
<evidence type="ECO:0000256" key="7">
    <source>
        <dbReference type="ARBA" id="ARBA00022840"/>
    </source>
</evidence>
<evidence type="ECO:0000256" key="8">
    <source>
        <dbReference type="ARBA" id="ARBA00023118"/>
    </source>
</evidence>
<comment type="similarity">
    <text evidence="1">In the N-terminal section; belongs to the CRISPR-associated nuclease Cas3-HD family.</text>
</comment>
<dbReference type="GO" id="GO:0004519">
    <property type="term" value="F:endonuclease activity"/>
    <property type="evidence" value="ECO:0007669"/>
    <property type="project" value="UniProtKB-KW"/>
</dbReference>
<feature type="domain" description="HD Cas3-type" evidence="11">
    <location>
        <begin position="25"/>
        <end position="243"/>
    </location>
</feature>
<keyword evidence="5" id="KW-0378">Hydrolase</keyword>
<keyword evidence="6" id="KW-0347">Helicase</keyword>
<evidence type="ECO:0000256" key="9">
    <source>
        <dbReference type="SAM" id="MobiDB-lite"/>
    </source>
</evidence>
<evidence type="ECO:0000313" key="12">
    <source>
        <dbReference type="EMBL" id="MEE6148208.1"/>
    </source>
</evidence>
<evidence type="ECO:0000256" key="1">
    <source>
        <dbReference type="ARBA" id="ARBA00006847"/>
    </source>
</evidence>
<dbReference type="RefSeq" id="WP_330958976.1">
    <property type="nucleotide sequence ID" value="NZ_JAZGJQ010000015.1"/>
</dbReference>
<feature type="region of interest" description="Disordered" evidence="9">
    <location>
        <begin position="546"/>
        <end position="586"/>
    </location>
</feature>